<accession>A0ABQ9TUP8</accession>
<evidence type="ECO:0000256" key="10">
    <source>
        <dbReference type="ARBA" id="ARBA00023033"/>
    </source>
</evidence>
<reference evidence="13 14" key="1">
    <citation type="submission" date="2023-05" db="EMBL/GenBank/DDBJ databases">
        <title>B98-5 Cell Line De Novo Hybrid Assembly: An Optical Mapping Approach.</title>
        <authorList>
            <person name="Kananen K."/>
            <person name="Auerbach J.A."/>
            <person name="Kautto E."/>
            <person name="Blachly J.S."/>
        </authorList>
    </citation>
    <scope>NUCLEOTIDE SEQUENCE [LARGE SCALE GENOMIC DNA]</scope>
    <source>
        <strain evidence="13">B95-8</strain>
        <tissue evidence="13">Cell line</tissue>
    </source>
</reference>
<evidence type="ECO:0000256" key="1">
    <source>
        <dbReference type="ARBA" id="ARBA00004524"/>
    </source>
</evidence>
<evidence type="ECO:0000256" key="11">
    <source>
        <dbReference type="ARBA" id="ARBA00023098"/>
    </source>
</evidence>
<dbReference type="SUPFAM" id="SSF48264">
    <property type="entry name" value="Cytochrome P450"/>
    <property type="match status" value="1"/>
</dbReference>
<keyword evidence="7" id="KW-0492">Microsome</keyword>
<keyword evidence="6" id="KW-0256">Endoplasmic reticulum</keyword>
<keyword evidence="11" id="KW-0443">Lipid metabolism</keyword>
<organism evidence="13 14">
    <name type="scientific">Saguinus oedipus</name>
    <name type="common">Cotton-top tamarin</name>
    <name type="synonym">Oedipomidas oedipus</name>
    <dbReference type="NCBI Taxonomy" id="9490"/>
    <lineage>
        <taxon>Eukaryota</taxon>
        <taxon>Metazoa</taxon>
        <taxon>Chordata</taxon>
        <taxon>Craniata</taxon>
        <taxon>Vertebrata</taxon>
        <taxon>Euteleostomi</taxon>
        <taxon>Mammalia</taxon>
        <taxon>Eutheria</taxon>
        <taxon>Euarchontoglires</taxon>
        <taxon>Primates</taxon>
        <taxon>Haplorrhini</taxon>
        <taxon>Platyrrhini</taxon>
        <taxon>Cebidae</taxon>
        <taxon>Callitrichinae</taxon>
        <taxon>Saguinus</taxon>
    </lineage>
</organism>
<dbReference type="InterPro" id="IPR036396">
    <property type="entry name" value="Cyt_P450_sf"/>
</dbReference>
<dbReference type="Proteomes" id="UP001266305">
    <property type="component" value="Unassembled WGS sequence"/>
</dbReference>
<dbReference type="PANTHER" id="PTHR24289:SF1">
    <property type="entry name" value="STEROID 17-ALPHA-HYDROXYLASE_17,20 LYASE"/>
    <property type="match status" value="1"/>
</dbReference>
<keyword evidence="5" id="KW-0479">Metal-binding</keyword>
<dbReference type="InterPro" id="IPR001128">
    <property type="entry name" value="Cyt_P450"/>
</dbReference>
<dbReference type="InterPro" id="IPR002401">
    <property type="entry name" value="Cyt_P450_E_grp-I"/>
</dbReference>
<dbReference type="Gene3D" id="1.10.630.10">
    <property type="entry name" value="Cytochrome P450"/>
    <property type="match status" value="1"/>
</dbReference>
<evidence type="ECO:0000256" key="9">
    <source>
        <dbReference type="ARBA" id="ARBA00023004"/>
    </source>
</evidence>
<proteinExistence type="inferred from homology"/>
<evidence type="ECO:0000313" key="13">
    <source>
        <dbReference type="EMBL" id="KAK2088518.1"/>
    </source>
</evidence>
<dbReference type="PRINTS" id="PR01957">
    <property type="entry name" value="EP450ICYP2F"/>
</dbReference>
<evidence type="ECO:0000256" key="4">
    <source>
        <dbReference type="ARBA" id="ARBA00022617"/>
    </source>
</evidence>
<keyword evidence="9" id="KW-0408">Iron</keyword>
<dbReference type="InterPro" id="IPR020469">
    <property type="entry name" value="Cyt_P450_CYP2_fam"/>
</dbReference>
<keyword evidence="4" id="KW-0349">Heme</keyword>
<evidence type="ECO:0000256" key="2">
    <source>
        <dbReference type="ARBA" id="ARBA00004586"/>
    </source>
</evidence>
<dbReference type="PRINTS" id="PR00463">
    <property type="entry name" value="EP450I"/>
</dbReference>
<feature type="region of interest" description="Disordered" evidence="12">
    <location>
        <begin position="170"/>
        <end position="189"/>
    </location>
</feature>
<dbReference type="PANTHER" id="PTHR24289">
    <property type="entry name" value="STEROID 17-ALPHA-HYDROXYLASE/17,20 LYASE"/>
    <property type="match status" value="1"/>
</dbReference>
<name>A0ABQ9TUP8_SAGOE</name>
<evidence type="ECO:0000256" key="12">
    <source>
        <dbReference type="SAM" id="MobiDB-lite"/>
    </source>
</evidence>
<dbReference type="Pfam" id="PF00067">
    <property type="entry name" value="p450"/>
    <property type="match status" value="1"/>
</dbReference>
<keyword evidence="14" id="KW-1185">Reference proteome</keyword>
<evidence type="ECO:0000256" key="8">
    <source>
        <dbReference type="ARBA" id="ARBA00023002"/>
    </source>
</evidence>
<comment type="similarity">
    <text evidence="3">Belongs to the cytochrome P450 family.</text>
</comment>
<keyword evidence="8" id="KW-0560">Oxidoreductase</keyword>
<gene>
    <name evidence="13" type="ORF">P7K49_034425</name>
</gene>
<evidence type="ECO:0000256" key="7">
    <source>
        <dbReference type="ARBA" id="ARBA00022848"/>
    </source>
</evidence>
<keyword evidence="10" id="KW-0503">Monooxygenase</keyword>
<dbReference type="EMBL" id="JASSZA010000019">
    <property type="protein sequence ID" value="KAK2088518.1"/>
    <property type="molecule type" value="Genomic_DNA"/>
</dbReference>
<evidence type="ECO:0000256" key="5">
    <source>
        <dbReference type="ARBA" id="ARBA00022723"/>
    </source>
</evidence>
<evidence type="ECO:0000256" key="6">
    <source>
        <dbReference type="ARBA" id="ARBA00022824"/>
    </source>
</evidence>
<evidence type="ECO:0000256" key="3">
    <source>
        <dbReference type="ARBA" id="ARBA00010617"/>
    </source>
</evidence>
<evidence type="ECO:0000313" key="14">
    <source>
        <dbReference type="Proteomes" id="UP001266305"/>
    </source>
</evidence>
<protein>
    <submittedName>
        <fullName evidence="13">Uncharacterized protein</fullName>
    </submittedName>
</protein>
<sequence length="269" mass="29127">MTLWFETPAAAFTMDSISTAMLLLLLALICLLLTVSSRDKGKLPPGPRPLPLLGNLLLLRSQDMLTSLTELSKEYGSVYTVYLGSRRVVVLSGFQAVKEALVDQGEEFSGRGDYPVFFNFTKGNDPTTVLNRTLVPIFISVQLQPHFIPIPRSPANTSSTFQLSQVVPEPADHLNQSQSPAPLPPCPPLQPGCIPATTWPASHSNPSFPQGPHPNPPFGFYLKLTTIAKINPSVSTQTQAQLSPNLSIPLILPNSIPITSFKSNLSSIS</sequence>
<comment type="caution">
    <text evidence="13">The sequence shown here is derived from an EMBL/GenBank/DDBJ whole genome shotgun (WGS) entry which is preliminary data.</text>
</comment>
<comment type="subcellular location">
    <subcellularLocation>
        <location evidence="2">Endoplasmic reticulum membrane</location>
    </subcellularLocation>
    <subcellularLocation>
        <location evidence="1">Microsome membrane</location>
    </subcellularLocation>
</comment>